<dbReference type="SUPFAM" id="SSF50249">
    <property type="entry name" value="Nucleic acid-binding proteins"/>
    <property type="match status" value="1"/>
</dbReference>
<organism evidence="3 4">
    <name type="scientific">Bacteroides sedimenti</name>
    <dbReference type="NCBI Taxonomy" id="2136147"/>
    <lineage>
        <taxon>Bacteria</taxon>
        <taxon>Pseudomonadati</taxon>
        <taxon>Bacteroidota</taxon>
        <taxon>Bacteroidia</taxon>
        <taxon>Bacteroidales</taxon>
        <taxon>Bacteroidaceae</taxon>
        <taxon>Bacteroides</taxon>
    </lineage>
</organism>
<evidence type="ECO:0000313" key="4">
    <source>
        <dbReference type="Proteomes" id="UP001496674"/>
    </source>
</evidence>
<dbReference type="EMBL" id="AP028055">
    <property type="protein sequence ID" value="BEG99379.1"/>
    <property type="molecule type" value="Genomic_DNA"/>
</dbReference>
<dbReference type="PROSITE" id="PS51857">
    <property type="entry name" value="CSD_2"/>
    <property type="match status" value="1"/>
</dbReference>
<dbReference type="CDD" id="cd04458">
    <property type="entry name" value="CSP_CDS"/>
    <property type="match status" value="1"/>
</dbReference>
<dbReference type="InterPro" id="IPR011129">
    <property type="entry name" value="CSD"/>
</dbReference>
<reference evidence="3 4" key="1">
    <citation type="submission" date="2023-04" db="EMBL/GenBank/DDBJ databases">
        <title>Draft genome sequence of acteroides sedimenti strain YN3PY1.</title>
        <authorList>
            <person name="Yoshida N."/>
        </authorList>
    </citation>
    <scope>NUCLEOTIDE SEQUENCE [LARGE SCALE GENOMIC DNA]</scope>
    <source>
        <strain evidence="3 4">YN3PY1</strain>
    </source>
</reference>
<dbReference type="PRINTS" id="PR00050">
    <property type="entry name" value="COLDSHOCK"/>
</dbReference>
<keyword evidence="4" id="KW-1185">Reference proteome</keyword>
<evidence type="ECO:0000256" key="1">
    <source>
        <dbReference type="SAM" id="MobiDB-lite"/>
    </source>
</evidence>
<gene>
    <name evidence="3" type="ORF">BSYN_16440</name>
</gene>
<evidence type="ECO:0000313" key="3">
    <source>
        <dbReference type="EMBL" id="BEG99379.1"/>
    </source>
</evidence>
<proteinExistence type="predicted"/>
<dbReference type="Gene3D" id="2.40.50.140">
    <property type="entry name" value="Nucleic acid-binding proteins"/>
    <property type="match status" value="1"/>
</dbReference>
<sequence length="154" mass="17456">MAKPNSFSKRDLEKKKELKKQEKLKRKEERKANAGSKSFDDMIAYVDENGVITDTPPDPQNKQEINIEDIAVSTPKKEDIIEETVLTGQVEHFNQEKGFGFIKRIGSMEKYFFHISNAPASIAKGNMVTFEVEHDLRGASAVKITLAIKDDQKQ</sequence>
<accession>A0ABM8IBL0</accession>
<name>A0ABM8IBL0_9BACE</name>
<evidence type="ECO:0000259" key="2">
    <source>
        <dbReference type="PROSITE" id="PS51857"/>
    </source>
</evidence>
<dbReference type="InterPro" id="IPR012340">
    <property type="entry name" value="NA-bd_OB-fold"/>
</dbReference>
<dbReference type="RefSeq" id="WP_353329880.1">
    <property type="nucleotide sequence ID" value="NZ_AP028055.1"/>
</dbReference>
<dbReference type="InterPro" id="IPR002059">
    <property type="entry name" value="CSP_DNA-bd"/>
</dbReference>
<dbReference type="Pfam" id="PF00313">
    <property type="entry name" value="CSD"/>
    <property type="match status" value="1"/>
</dbReference>
<feature type="region of interest" description="Disordered" evidence="1">
    <location>
        <begin position="1"/>
        <end position="38"/>
    </location>
</feature>
<protein>
    <submittedName>
        <fullName evidence="3">Cold-shock protein</fullName>
    </submittedName>
</protein>
<dbReference type="Proteomes" id="UP001496674">
    <property type="component" value="Chromosome"/>
</dbReference>
<feature type="compositionally biased region" description="Basic and acidic residues" evidence="1">
    <location>
        <begin position="8"/>
        <end position="32"/>
    </location>
</feature>
<feature type="domain" description="CSD" evidence="2">
    <location>
        <begin position="85"/>
        <end position="146"/>
    </location>
</feature>
<dbReference type="SMART" id="SM00357">
    <property type="entry name" value="CSP"/>
    <property type="match status" value="1"/>
</dbReference>